<dbReference type="Gramene" id="TRITD6Av1G206880.3">
    <property type="protein sequence ID" value="TRITD6Av1G206880.3"/>
    <property type="gene ID" value="TRITD6Av1G206880"/>
</dbReference>
<dbReference type="Proteomes" id="UP000324705">
    <property type="component" value="Chromosome 6A"/>
</dbReference>
<sequence length="109" mass="11212">MVRALSPSSPVAPSSFYALLLLVVAAFIGPLRVATAQSVPAPVPVRVGVILDWANKGSSAVSLRRRTGIQMAVEDYYAAHPGSATRVELHFGDSKGDVVGAASAGKLAP</sequence>
<proteinExistence type="predicted"/>
<keyword evidence="3" id="KW-1185">Reference proteome</keyword>
<name>A0A9R0Y7Y7_TRITD</name>
<evidence type="ECO:0000313" key="2">
    <source>
        <dbReference type="EMBL" id="VAI50465.1"/>
    </source>
</evidence>
<protein>
    <submittedName>
        <fullName evidence="2">Uncharacterized protein</fullName>
    </submittedName>
</protein>
<evidence type="ECO:0000256" key="1">
    <source>
        <dbReference type="SAM" id="SignalP"/>
    </source>
</evidence>
<dbReference type="AlphaFoldDB" id="A0A9R0Y7Y7"/>
<organism evidence="2 3">
    <name type="scientific">Triticum turgidum subsp. durum</name>
    <name type="common">Durum wheat</name>
    <name type="synonym">Triticum durum</name>
    <dbReference type="NCBI Taxonomy" id="4567"/>
    <lineage>
        <taxon>Eukaryota</taxon>
        <taxon>Viridiplantae</taxon>
        <taxon>Streptophyta</taxon>
        <taxon>Embryophyta</taxon>
        <taxon>Tracheophyta</taxon>
        <taxon>Spermatophyta</taxon>
        <taxon>Magnoliopsida</taxon>
        <taxon>Liliopsida</taxon>
        <taxon>Poales</taxon>
        <taxon>Poaceae</taxon>
        <taxon>BOP clade</taxon>
        <taxon>Pooideae</taxon>
        <taxon>Triticodae</taxon>
        <taxon>Triticeae</taxon>
        <taxon>Triticinae</taxon>
        <taxon>Triticum</taxon>
    </lineage>
</organism>
<dbReference type="EMBL" id="LT934121">
    <property type="protein sequence ID" value="VAI50465.1"/>
    <property type="molecule type" value="Genomic_DNA"/>
</dbReference>
<feature type="chain" id="PRO_5040337277" evidence="1">
    <location>
        <begin position="37"/>
        <end position="109"/>
    </location>
</feature>
<reference evidence="2 3" key="1">
    <citation type="submission" date="2017-09" db="EMBL/GenBank/DDBJ databases">
        <authorList>
            <consortium name="International Durum Wheat Genome Sequencing Consortium (IDWGSC)"/>
            <person name="Milanesi L."/>
        </authorList>
    </citation>
    <scope>NUCLEOTIDE SEQUENCE [LARGE SCALE GENOMIC DNA]</scope>
    <source>
        <strain evidence="3">cv. Svevo</strain>
    </source>
</reference>
<feature type="signal peptide" evidence="1">
    <location>
        <begin position="1"/>
        <end position="36"/>
    </location>
</feature>
<gene>
    <name evidence="2" type="ORF">TRITD_6Av1G206880</name>
</gene>
<keyword evidence="1" id="KW-0732">Signal</keyword>
<accession>A0A9R0Y7Y7</accession>
<evidence type="ECO:0000313" key="3">
    <source>
        <dbReference type="Proteomes" id="UP000324705"/>
    </source>
</evidence>